<organism evidence="2 3">
    <name type="scientific">Terriglobus aquaticus</name>
    <dbReference type="NCBI Taxonomy" id="940139"/>
    <lineage>
        <taxon>Bacteria</taxon>
        <taxon>Pseudomonadati</taxon>
        <taxon>Acidobacteriota</taxon>
        <taxon>Terriglobia</taxon>
        <taxon>Terriglobales</taxon>
        <taxon>Acidobacteriaceae</taxon>
        <taxon>Terriglobus</taxon>
    </lineage>
</organism>
<proteinExistence type="predicted"/>
<sequence>MLDANGPERDGEEDRPSGNGKKLAFALTAIMLLVVAVRVYFVVKQRRDAQVVHVNEGPALGLTQDDYIVPKKMYPHTLADARALDGKPIWVFAGNQMNFYPATATHVNFAKAAGLLQGAEQLDVVNFIEQVAPASLFTRIPRGDRQVLMLFHRKADPGPLYGVAVGYHEAAGYTFYLDEAFFYDDPHVTYKHWPAPIWQAIDAHKAVLGMNELQAQLALGQVSRPGPGEPNNRTVEFDNNGHPVTIVFEHKKATKIE</sequence>
<keyword evidence="1" id="KW-1133">Transmembrane helix</keyword>
<keyword evidence="1" id="KW-0472">Membrane</keyword>
<accession>A0ABW9KMU7</accession>
<comment type="caution">
    <text evidence="2">The sequence shown here is derived from an EMBL/GenBank/DDBJ whole genome shotgun (WGS) entry which is preliminary data.</text>
</comment>
<feature type="transmembrane region" description="Helical" evidence="1">
    <location>
        <begin position="23"/>
        <end position="43"/>
    </location>
</feature>
<gene>
    <name evidence="2" type="ORF">ACK2TP_15030</name>
</gene>
<protein>
    <submittedName>
        <fullName evidence="2">Uncharacterized protein</fullName>
    </submittedName>
</protein>
<dbReference type="EMBL" id="JBJYXY010000001">
    <property type="protein sequence ID" value="MFN2977084.1"/>
    <property type="molecule type" value="Genomic_DNA"/>
</dbReference>
<name>A0ABW9KMU7_9BACT</name>
<keyword evidence="1" id="KW-0812">Transmembrane</keyword>
<evidence type="ECO:0000313" key="2">
    <source>
        <dbReference type="EMBL" id="MFN2977084.1"/>
    </source>
</evidence>
<evidence type="ECO:0000256" key="1">
    <source>
        <dbReference type="SAM" id="Phobius"/>
    </source>
</evidence>
<dbReference type="RefSeq" id="WP_263415149.1">
    <property type="nucleotide sequence ID" value="NZ_BAABBH010000001.1"/>
</dbReference>
<evidence type="ECO:0000313" key="3">
    <source>
        <dbReference type="Proteomes" id="UP001634747"/>
    </source>
</evidence>
<keyword evidence="3" id="KW-1185">Reference proteome</keyword>
<dbReference type="Proteomes" id="UP001634747">
    <property type="component" value="Unassembled WGS sequence"/>
</dbReference>
<reference evidence="2 3" key="1">
    <citation type="submission" date="2024-12" db="EMBL/GenBank/DDBJ databases">
        <authorList>
            <person name="Lee Y."/>
        </authorList>
    </citation>
    <scope>NUCLEOTIDE SEQUENCE [LARGE SCALE GENOMIC DNA]</scope>
    <source>
        <strain evidence="2 3">03SUJ4</strain>
    </source>
</reference>